<evidence type="ECO:0000313" key="3">
    <source>
        <dbReference type="Proteomes" id="UP000800036"/>
    </source>
</evidence>
<organism evidence="2 3">
    <name type="scientific">Bimuria novae-zelandiae CBS 107.79</name>
    <dbReference type="NCBI Taxonomy" id="1447943"/>
    <lineage>
        <taxon>Eukaryota</taxon>
        <taxon>Fungi</taxon>
        <taxon>Dikarya</taxon>
        <taxon>Ascomycota</taxon>
        <taxon>Pezizomycotina</taxon>
        <taxon>Dothideomycetes</taxon>
        <taxon>Pleosporomycetidae</taxon>
        <taxon>Pleosporales</taxon>
        <taxon>Massarineae</taxon>
        <taxon>Didymosphaeriaceae</taxon>
        <taxon>Bimuria</taxon>
    </lineage>
</organism>
<evidence type="ECO:0000313" key="2">
    <source>
        <dbReference type="EMBL" id="KAF1977880.1"/>
    </source>
</evidence>
<dbReference type="EMBL" id="ML976662">
    <property type="protein sequence ID" value="KAF1977880.1"/>
    <property type="molecule type" value="Genomic_DNA"/>
</dbReference>
<feature type="region of interest" description="Disordered" evidence="1">
    <location>
        <begin position="40"/>
        <end position="60"/>
    </location>
</feature>
<gene>
    <name evidence="2" type="ORF">BU23DRAFT_275334</name>
</gene>
<evidence type="ECO:0000256" key="1">
    <source>
        <dbReference type="SAM" id="MobiDB-lite"/>
    </source>
</evidence>
<accession>A0A6A5VMS8</accession>
<name>A0A6A5VMS8_9PLEO</name>
<proteinExistence type="predicted"/>
<protein>
    <submittedName>
        <fullName evidence="2">Uncharacterized protein</fullName>
    </submittedName>
</protein>
<dbReference type="Proteomes" id="UP000800036">
    <property type="component" value="Unassembled WGS sequence"/>
</dbReference>
<keyword evidence="3" id="KW-1185">Reference proteome</keyword>
<dbReference type="AlphaFoldDB" id="A0A6A5VMS8"/>
<reference evidence="2" key="1">
    <citation type="journal article" date="2020" name="Stud. Mycol.">
        <title>101 Dothideomycetes genomes: a test case for predicting lifestyles and emergence of pathogens.</title>
        <authorList>
            <person name="Haridas S."/>
            <person name="Albert R."/>
            <person name="Binder M."/>
            <person name="Bloem J."/>
            <person name="Labutti K."/>
            <person name="Salamov A."/>
            <person name="Andreopoulos B."/>
            <person name="Baker S."/>
            <person name="Barry K."/>
            <person name="Bills G."/>
            <person name="Bluhm B."/>
            <person name="Cannon C."/>
            <person name="Castanera R."/>
            <person name="Culley D."/>
            <person name="Daum C."/>
            <person name="Ezra D."/>
            <person name="Gonzalez J."/>
            <person name="Henrissat B."/>
            <person name="Kuo A."/>
            <person name="Liang C."/>
            <person name="Lipzen A."/>
            <person name="Lutzoni F."/>
            <person name="Magnuson J."/>
            <person name="Mondo S."/>
            <person name="Nolan M."/>
            <person name="Ohm R."/>
            <person name="Pangilinan J."/>
            <person name="Park H.-J."/>
            <person name="Ramirez L."/>
            <person name="Alfaro M."/>
            <person name="Sun H."/>
            <person name="Tritt A."/>
            <person name="Yoshinaga Y."/>
            <person name="Zwiers L.-H."/>
            <person name="Turgeon B."/>
            <person name="Goodwin S."/>
            <person name="Spatafora J."/>
            <person name="Crous P."/>
            <person name="Grigoriev I."/>
        </authorList>
    </citation>
    <scope>NUCLEOTIDE SEQUENCE</scope>
    <source>
        <strain evidence="2">CBS 107.79</strain>
    </source>
</reference>
<sequence length="60" mass="6185">MARHLGDTPVVRGPLTSLLPDTTVISAVSPRMGRTRACGCQTARVSQGGDAVSSPPSSDY</sequence>